<sequence length="420" mass="46214">MSLNPIDYVLREESDSLPFVSFRPPNPQILESPLDTTPPSNACERKSADLVEFPRSTSRISLDFARLALREESCSLPFFLYRSPISSRSESPLSQSQLHYSSCRQSTSPISLPSFDIATLVRREESASLPFLPSKVSPRSQASTSVTLYDMDQPSRSQPSSCAPIRISKFTPSAALPTTPHHIRPNRIHPIYSTDMVTSTTSSPHSPNITLCTTDNDGLILTPQLLKASSGQMSHLAAPVVSLPSVPTSPTPESTFENLSSPKGSLPISTHSLIPSIPLSVVHIREDVTTPLALASAPIPLFCKEPRHPSPSASLNPLQRFQNRRSVSLFSVSLSYPIFSLSSMSRFLSISFSLSFSIFFLDSVLVSVSVLPYLFLFLCRGPFRNEHIHFQISISHIGWATTTHKHMAHVVSYPTKSGLR</sequence>
<dbReference type="AlphaFoldDB" id="A0AAW0GJW9"/>
<gene>
    <name evidence="2" type="ORF">QCA50_006430</name>
</gene>
<evidence type="ECO:0000256" key="1">
    <source>
        <dbReference type="SAM" id="Phobius"/>
    </source>
</evidence>
<dbReference type="Proteomes" id="UP001385951">
    <property type="component" value="Unassembled WGS sequence"/>
</dbReference>
<feature type="transmembrane region" description="Helical" evidence="1">
    <location>
        <begin position="354"/>
        <end position="378"/>
    </location>
</feature>
<proteinExistence type="predicted"/>
<dbReference type="EMBL" id="JASBNA010000007">
    <property type="protein sequence ID" value="KAK7689791.1"/>
    <property type="molecule type" value="Genomic_DNA"/>
</dbReference>
<reference evidence="2 3" key="1">
    <citation type="submission" date="2022-09" db="EMBL/GenBank/DDBJ databases">
        <authorList>
            <person name="Palmer J.M."/>
        </authorList>
    </citation>
    <scope>NUCLEOTIDE SEQUENCE [LARGE SCALE GENOMIC DNA]</scope>
    <source>
        <strain evidence="2 3">DSM 7382</strain>
    </source>
</reference>
<name>A0AAW0GJW9_9APHY</name>
<keyword evidence="3" id="KW-1185">Reference proteome</keyword>
<keyword evidence="1" id="KW-1133">Transmembrane helix</keyword>
<organism evidence="2 3">
    <name type="scientific">Cerrena zonata</name>
    <dbReference type="NCBI Taxonomy" id="2478898"/>
    <lineage>
        <taxon>Eukaryota</taxon>
        <taxon>Fungi</taxon>
        <taxon>Dikarya</taxon>
        <taxon>Basidiomycota</taxon>
        <taxon>Agaricomycotina</taxon>
        <taxon>Agaricomycetes</taxon>
        <taxon>Polyporales</taxon>
        <taxon>Cerrenaceae</taxon>
        <taxon>Cerrena</taxon>
    </lineage>
</organism>
<accession>A0AAW0GJW9</accession>
<evidence type="ECO:0000313" key="3">
    <source>
        <dbReference type="Proteomes" id="UP001385951"/>
    </source>
</evidence>
<comment type="caution">
    <text evidence="2">The sequence shown here is derived from an EMBL/GenBank/DDBJ whole genome shotgun (WGS) entry which is preliminary data.</text>
</comment>
<evidence type="ECO:0000313" key="2">
    <source>
        <dbReference type="EMBL" id="KAK7689791.1"/>
    </source>
</evidence>
<keyword evidence="1" id="KW-0812">Transmembrane</keyword>
<keyword evidence="1" id="KW-0472">Membrane</keyword>
<protein>
    <submittedName>
        <fullName evidence="2">Uncharacterized protein</fullName>
    </submittedName>
</protein>